<feature type="compositionally biased region" description="Pro residues" evidence="1">
    <location>
        <begin position="293"/>
        <end position="317"/>
    </location>
</feature>
<reference evidence="3 5" key="1">
    <citation type="submission" date="2024-01" db="EMBL/GenBank/DDBJ databases">
        <title>Genome insights into Plantactinospora sonchi sp. nov.</title>
        <authorList>
            <person name="Wang L."/>
        </authorList>
    </citation>
    <scope>NUCLEOTIDE SEQUENCE [LARGE SCALE GENOMIC DNA]</scope>
    <source>
        <strain evidence="3 5">NEAU-QY2</strain>
    </source>
</reference>
<feature type="compositionally biased region" description="Basic and acidic residues" evidence="1">
    <location>
        <begin position="97"/>
        <end position="111"/>
    </location>
</feature>
<evidence type="ECO:0000313" key="4">
    <source>
        <dbReference type="EMBL" id="MEE6263640.1"/>
    </source>
</evidence>
<gene>
    <name evidence="3" type="ORF">V1633_33795</name>
    <name evidence="4" type="ORF">V1633_34730</name>
</gene>
<feature type="compositionally biased region" description="Low complexity" evidence="1">
    <location>
        <begin position="202"/>
        <end position="216"/>
    </location>
</feature>
<keyword evidence="5" id="KW-1185">Reference proteome</keyword>
<dbReference type="EMBL" id="JAZGQK010000041">
    <property type="protein sequence ID" value="MEE6263640.1"/>
    <property type="molecule type" value="Genomic_DNA"/>
</dbReference>
<feature type="compositionally biased region" description="Low complexity" evidence="1">
    <location>
        <begin position="137"/>
        <end position="160"/>
    </location>
</feature>
<sequence>MRQPQPDEGQPAGRATAPGQPEPVEPPPAGGSDDRDRTAPRVETSPTSGAADSGTPVDPTTGPDRPVGAGADPDRPPPGTDPEPDRAPDPTAPTDAAGRDDDTDTPTRRTEPAAQPDDGTDVPTRPATVDAEPARTGPAANAGSAPPDGPAGADAADPSPVTGAAGPAPEPTRVAAPRWTGSAAVPPPQNRRRRRWLGGGDEPAAPAGPPASATPGPDRPSTGPRRPDPTLRMPTVESDDAEMPTPVDPWAGTADDPWLASPAYPPAGGQPLHPSTGHTAAAAHPTRVEPAAPVSPPPHPVSPPPHPVSPPPHPVSPPRQLSPTRVFPSPAGPPPPAPTPHPPGAPSVPRPRQTPEPTPRRKPARPKAAPPPPPPAPVAPPQPSRRKRRKSTAPPQATPPGWKPPQGYVPIPVRRRRRWPRVMLVLTLLSVFCCCGVPGYYLWPVWDQYPAQPADPLPQQVRDLRLQDDGDGERAVGDLKADLRARNWLAEGTFAAVYRDGSGKRVTIFGTTGFRLNPESDVTKEQDELREQYNLATAEPVKTDVRGEYRSCTTGKEDGESVVLCTTADHGSLVTGLFTRRSLDESAELLAAMRTEIVLRE</sequence>
<protein>
    <submittedName>
        <fullName evidence="3">Uncharacterized protein</fullName>
    </submittedName>
</protein>
<organism evidence="3 5">
    <name type="scientific">Plantactinospora sonchi</name>
    <dbReference type="NCBI Taxonomy" id="1544735"/>
    <lineage>
        <taxon>Bacteria</taxon>
        <taxon>Bacillati</taxon>
        <taxon>Actinomycetota</taxon>
        <taxon>Actinomycetes</taxon>
        <taxon>Micromonosporales</taxon>
        <taxon>Micromonosporaceae</taxon>
        <taxon>Plantactinospora</taxon>
    </lineage>
</organism>
<name>A0ABU7S3X3_9ACTN</name>
<feature type="compositionally biased region" description="Pro residues" evidence="1">
    <location>
        <begin position="330"/>
        <end position="357"/>
    </location>
</feature>
<evidence type="ECO:0000256" key="2">
    <source>
        <dbReference type="SAM" id="Phobius"/>
    </source>
</evidence>
<evidence type="ECO:0000313" key="3">
    <source>
        <dbReference type="EMBL" id="MEE6263462.1"/>
    </source>
</evidence>
<dbReference type="EMBL" id="JAZGQK010000037">
    <property type="protein sequence ID" value="MEE6263462.1"/>
    <property type="molecule type" value="Genomic_DNA"/>
</dbReference>
<evidence type="ECO:0000256" key="1">
    <source>
        <dbReference type="SAM" id="MobiDB-lite"/>
    </source>
</evidence>
<feature type="compositionally biased region" description="Pro residues" evidence="1">
    <location>
        <begin position="20"/>
        <end position="29"/>
    </location>
</feature>
<keyword evidence="2" id="KW-0472">Membrane</keyword>
<feature type="region of interest" description="Disordered" evidence="1">
    <location>
        <begin position="1"/>
        <end position="409"/>
    </location>
</feature>
<evidence type="ECO:0000313" key="5">
    <source>
        <dbReference type="Proteomes" id="UP001332243"/>
    </source>
</evidence>
<keyword evidence="2" id="KW-0812">Transmembrane</keyword>
<accession>A0ABU7S3X3</accession>
<dbReference type="Proteomes" id="UP001332243">
    <property type="component" value="Unassembled WGS sequence"/>
</dbReference>
<feature type="compositionally biased region" description="Pro residues" evidence="1">
    <location>
        <begin position="368"/>
        <end position="383"/>
    </location>
</feature>
<comment type="caution">
    <text evidence="3">The sequence shown here is derived from an EMBL/GenBank/DDBJ whole genome shotgun (WGS) entry which is preliminary data.</text>
</comment>
<proteinExistence type="predicted"/>
<feature type="transmembrane region" description="Helical" evidence="2">
    <location>
        <begin position="422"/>
        <end position="443"/>
    </location>
</feature>
<keyword evidence="2" id="KW-1133">Transmembrane helix</keyword>
<dbReference type="RefSeq" id="WP_331218359.1">
    <property type="nucleotide sequence ID" value="NZ_JAZGQK010000037.1"/>
</dbReference>